<evidence type="ECO:0000256" key="3">
    <source>
        <dbReference type="ARBA" id="ARBA00022692"/>
    </source>
</evidence>
<accession>A0AAV2IEV6</accession>
<dbReference type="EMBL" id="CAXITT010000536">
    <property type="protein sequence ID" value="CAL1543252.1"/>
    <property type="molecule type" value="Genomic_DNA"/>
</dbReference>
<evidence type="ECO:0000256" key="4">
    <source>
        <dbReference type="ARBA" id="ARBA00022989"/>
    </source>
</evidence>
<evidence type="ECO:0000256" key="7">
    <source>
        <dbReference type="SAM" id="Phobius"/>
    </source>
</evidence>
<feature type="transmembrane region" description="Helical" evidence="7">
    <location>
        <begin position="384"/>
        <end position="405"/>
    </location>
</feature>
<feature type="region of interest" description="Disordered" evidence="6">
    <location>
        <begin position="1"/>
        <end position="34"/>
    </location>
</feature>
<dbReference type="GO" id="GO:0016020">
    <property type="term" value="C:membrane"/>
    <property type="evidence" value="ECO:0007669"/>
    <property type="project" value="UniProtKB-SubCell"/>
</dbReference>
<feature type="transmembrane region" description="Helical" evidence="7">
    <location>
        <begin position="225"/>
        <end position="246"/>
    </location>
</feature>
<feature type="transmembrane region" description="Helical" evidence="7">
    <location>
        <begin position="258"/>
        <end position="285"/>
    </location>
</feature>
<sequence length="555" mass="59475">MTGRSTLDLQPEGHSNTDVNNTRGHLQDNGQTQTTDQMSWCSRAALRYSRCPLLATTHPLPENPKLLRTCAQGFLCPPSGKVAAVLFVVLMFALWWATLLSIAWKEVMPDGNLFPMLVLFISAWCGGYLTSYTPLPPLLGMLVVGVILGNVEGINVARQIQSSWSSTARSIALTVILLRAGLGLDPAALKRLSFVVPRLAFCPSVVEVIVDGVAAHFVLDFPWTWAFMLGFVLAVVSPAVVVPSMLSLSERRYGLDKGVPTLIIAACSLDSVLAVTGFGVLLGISFSTGDTTLLLCILNRGPLDYSVPVYRTFPVWLAVSSWFIPQKNLTLFRCVMLVGGGLLAVFGSKITNWSGSGPLGCLSLAFVANYRWRRDYSGDSPVEVTAGVLWMLFMPLLFGLIGAAVDISSLEARAVGEGVGVLMAGLCARVLVAWLTMLKTDLNMKERFFVPIAWIPKATVQAAIGAVAYDTAVERGATDLIPLGKKILMQAVLAILIAAPLGSALIALAGPRLLHKTDDVKNTKNKLFATLDNGHVNDAIVTGDETGDGCTATKL</sequence>
<gene>
    <name evidence="9" type="ORF">GSLYS_00016786001</name>
</gene>
<evidence type="ECO:0000313" key="9">
    <source>
        <dbReference type="EMBL" id="CAL1543252.1"/>
    </source>
</evidence>
<evidence type="ECO:0000259" key="8">
    <source>
        <dbReference type="Pfam" id="PF00999"/>
    </source>
</evidence>
<keyword evidence="10" id="KW-1185">Reference proteome</keyword>
<dbReference type="PANTHER" id="PTHR31102:SF1">
    <property type="entry name" value="CATION_H+ EXCHANGER DOMAIN-CONTAINING PROTEIN"/>
    <property type="match status" value="1"/>
</dbReference>
<comment type="caution">
    <text evidence="9">The sequence shown here is derived from an EMBL/GenBank/DDBJ whole genome shotgun (WGS) entry which is preliminary data.</text>
</comment>
<proteinExistence type="inferred from homology"/>
<organism evidence="9 10">
    <name type="scientific">Lymnaea stagnalis</name>
    <name type="common">Great pond snail</name>
    <name type="synonym">Helix stagnalis</name>
    <dbReference type="NCBI Taxonomy" id="6523"/>
    <lineage>
        <taxon>Eukaryota</taxon>
        <taxon>Metazoa</taxon>
        <taxon>Spiralia</taxon>
        <taxon>Lophotrochozoa</taxon>
        <taxon>Mollusca</taxon>
        <taxon>Gastropoda</taxon>
        <taxon>Heterobranchia</taxon>
        <taxon>Euthyneura</taxon>
        <taxon>Panpulmonata</taxon>
        <taxon>Hygrophila</taxon>
        <taxon>Lymnaeoidea</taxon>
        <taxon>Lymnaeidae</taxon>
        <taxon>Lymnaea</taxon>
    </lineage>
</organism>
<dbReference type="AlphaFoldDB" id="A0AAV2IEV6"/>
<dbReference type="InterPro" id="IPR038770">
    <property type="entry name" value="Na+/solute_symporter_sf"/>
</dbReference>
<evidence type="ECO:0000256" key="5">
    <source>
        <dbReference type="ARBA" id="ARBA00023136"/>
    </source>
</evidence>
<dbReference type="InterPro" id="IPR051843">
    <property type="entry name" value="CPA1_transporter"/>
</dbReference>
<evidence type="ECO:0000256" key="2">
    <source>
        <dbReference type="ARBA" id="ARBA00007367"/>
    </source>
</evidence>
<dbReference type="PANTHER" id="PTHR31102">
    <property type="match status" value="1"/>
</dbReference>
<feature type="transmembrane region" description="Helical" evidence="7">
    <location>
        <begin position="417"/>
        <end position="436"/>
    </location>
</feature>
<evidence type="ECO:0000313" key="10">
    <source>
        <dbReference type="Proteomes" id="UP001497497"/>
    </source>
</evidence>
<feature type="transmembrane region" description="Helical" evidence="7">
    <location>
        <begin position="487"/>
        <end position="508"/>
    </location>
</feature>
<keyword evidence="4 7" id="KW-1133">Transmembrane helix</keyword>
<feature type="transmembrane region" description="Helical" evidence="7">
    <location>
        <begin position="113"/>
        <end position="132"/>
    </location>
</feature>
<protein>
    <recommendedName>
        <fullName evidence="8">Cation/H+ exchanger transmembrane domain-containing protein</fullName>
    </recommendedName>
</protein>
<dbReference type="GO" id="GO:0015297">
    <property type="term" value="F:antiporter activity"/>
    <property type="evidence" value="ECO:0007669"/>
    <property type="project" value="InterPro"/>
</dbReference>
<feature type="transmembrane region" description="Helical" evidence="7">
    <location>
        <begin position="331"/>
        <end position="347"/>
    </location>
</feature>
<keyword evidence="3 7" id="KW-0812">Transmembrane</keyword>
<comment type="similarity">
    <text evidence="2">Belongs to the monovalent cation:proton antiporter 1 (CPA1) transporter (TC 2.A.36) family.</text>
</comment>
<dbReference type="InterPro" id="IPR006153">
    <property type="entry name" value="Cation/H_exchanger_TM"/>
</dbReference>
<dbReference type="Gene3D" id="1.20.1530.20">
    <property type="match status" value="1"/>
</dbReference>
<comment type="subcellular location">
    <subcellularLocation>
        <location evidence="1">Membrane</location>
        <topology evidence="1">Multi-pass membrane protein</topology>
    </subcellularLocation>
</comment>
<feature type="transmembrane region" description="Helical" evidence="7">
    <location>
        <begin position="353"/>
        <end position="372"/>
    </location>
</feature>
<feature type="transmembrane region" description="Helical" evidence="7">
    <location>
        <begin position="82"/>
        <end position="104"/>
    </location>
</feature>
<keyword evidence="5 7" id="KW-0472">Membrane</keyword>
<dbReference type="Pfam" id="PF00999">
    <property type="entry name" value="Na_H_Exchanger"/>
    <property type="match status" value="1"/>
</dbReference>
<dbReference type="GO" id="GO:1902600">
    <property type="term" value="P:proton transmembrane transport"/>
    <property type="evidence" value="ECO:0007669"/>
    <property type="project" value="InterPro"/>
</dbReference>
<evidence type="ECO:0000256" key="6">
    <source>
        <dbReference type="SAM" id="MobiDB-lite"/>
    </source>
</evidence>
<dbReference type="Proteomes" id="UP001497497">
    <property type="component" value="Unassembled WGS sequence"/>
</dbReference>
<feature type="transmembrane region" description="Helical" evidence="7">
    <location>
        <begin position="138"/>
        <end position="157"/>
    </location>
</feature>
<evidence type="ECO:0000256" key="1">
    <source>
        <dbReference type="ARBA" id="ARBA00004141"/>
    </source>
</evidence>
<feature type="domain" description="Cation/H+ exchanger transmembrane" evidence="8">
    <location>
        <begin position="123"/>
        <end position="499"/>
    </location>
</feature>
<name>A0AAV2IEV6_LYMST</name>
<reference evidence="9 10" key="1">
    <citation type="submission" date="2024-04" db="EMBL/GenBank/DDBJ databases">
        <authorList>
            <consortium name="Genoscope - CEA"/>
            <person name="William W."/>
        </authorList>
    </citation>
    <scope>NUCLEOTIDE SEQUENCE [LARGE SCALE GENOMIC DNA]</scope>
</reference>